<dbReference type="EMBL" id="JAGFBR010000008">
    <property type="protein sequence ID" value="KAH0463129.1"/>
    <property type="molecule type" value="Genomic_DNA"/>
</dbReference>
<dbReference type="AlphaFoldDB" id="A0AAV7H5P9"/>
<dbReference type="Proteomes" id="UP000775213">
    <property type="component" value="Unassembled WGS sequence"/>
</dbReference>
<comment type="caution">
    <text evidence="1">The sequence shown here is derived from an EMBL/GenBank/DDBJ whole genome shotgun (WGS) entry which is preliminary data.</text>
</comment>
<keyword evidence="2" id="KW-1185">Reference proteome</keyword>
<protein>
    <submittedName>
        <fullName evidence="1">Uncharacterized protein</fullName>
    </submittedName>
</protein>
<evidence type="ECO:0000313" key="2">
    <source>
        <dbReference type="Proteomes" id="UP000775213"/>
    </source>
</evidence>
<sequence>MNYSKFISHIPSLGHPFHDLAQFSARFLLPFVCQMHLLAFAHLDAEPTHAAQLAATESAVFAESPITVESAVSSASSEAKPLLLLSTSC</sequence>
<gene>
    <name evidence="1" type="ORF">IEQ34_007711</name>
</gene>
<proteinExistence type="predicted"/>
<name>A0AAV7H5P9_DENCH</name>
<organism evidence="1 2">
    <name type="scientific">Dendrobium chrysotoxum</name>
    <name type="common">Orchid</name>
    <dbReference type="NCBI Taxonomy" id="161865"/>
    <lineage>
        <taxon>Eukaryota</taxon>
        <taxon>Viridiplantae</taxon>
        <taxon>Streptophyta</taxon>
        <taxon>Embryophyta</taxon>
        <taxon>Tracheophyta</taxon>
        <taxon>Spermatophyta</taxon>
        <taxon>Magnoliopsida</taxon>
        <taxon>Liliopsida</taxon>
        <taxon>Asparagales</taxon>
        <taxon>Orchidaceae</taxon>
        <taxon>Epidendroideae</taxon>
        <taxon>Malaxideae</taxon>
        <taxon>Dendrobiinae</taxon>
        <taxon>Dendrobium</taxon>
    </lineage>
</organism>
<accession>A0AAV7H5P9</accession>
<evidence type="ECO:0000313" key="1">
    <source>
        <dbReference type="EMBL" id="KAH0463129.1"/>
    </source>
</evidence>
<reference evidence="1 2" key="1">
    <citation type="journal article" date="2021" name="Hortic Res">
        <title>Chromosome-scale assembly of the Dendrobium chrysotoxum genome enhances the understanding of orchid evolution.</title>
        <authorList>
            <person name="Zhang Y."/>
            <person name="Zhang G.Q."/>
            <person name="Zhang D."/>
            <person name="Liu X.D."/>
            <person name="Xu X.Y."/>
            <person name="Sun W.H."/>
            <person name="Yu X."/>
            <person name="Zhu X."/>
            <person name="Wang Z.W."/>
            <person name="Zhao X."/>
            <person name="Zhong W.Y."/>
            <person name="Chen H."/>
            <person name="Yin W.L."/>
            <person name="Huang T."/>
            <person name="Niu S.C."/>
            <person name="Liu Z.J."/>
        </authorList>
    </citation>
    <scope>NUCLEOTIDE SEQUENCE [LARGE SCALE GENOMIC DNA]</scope>
    <source>
        <strain evidence="1">Lindl</strain>
    </source>
</reference>